<reference evidence="9" key="2">
    <citation type="submission" date="2015-03" db="UniProtKB">
        <authorList>
            <consortium name="EnsemblPlants"/>
        </authorList>
    </citation>
    <scope>IDENTIFICATION</scope>
</reference>
<dbReference type="SMART" id="SM00547">
    <property type="entry name" value="ZnF_RBZ"/>
    <property type="match status" value="3"/>
</dbReference>
<evidence type="ECO:0000259" key="8">
    <source>
        <dbReference type="SMART" id="SM00547"/>
    </source>
</evidence>
<dbReference type="eggNOG" id="KOG1995">
    <property type="taxonomic scope" value="Eukaryota"/>
</dbReference>
<proteinExistence type="predicted"/>
<evidence type="ECO:0000313" key="9">
    <source>
        <dbReference type="EnsemblPlants" id="OBART08G20880.1"/>
    </source>
</evidence>
<evidence type="ECO:0000256" key="5">
    <source>
        <dbReference type="ARBA" id="ARBA00022884"/>
    </source>
</evidence>
<keyword evidence="4" id="KW-0862">Zinc</keyword>
<dbReference type="InterPro" id="IPR034870">
    <property type="entry name" value="TET_fam"/>
</dbReference>
<feature type="domain" description="RanBP2-type" evidence="8">
    <location>
        <begin position="25"/>
        <end position="51"/>
    </location>
</feature>
<feature type="domain" description="RanBP2-type" evidence="8">
    <location>
        <begin position="197"/>
        <end position="223"/>
    </location>
</feature>
<feature type="compositionally biased region" description="Basic and acidic residues" evidence="7">
    <location>
        <begin position="16"/>
        <end position="26"/>
    </location>
</feature>
<dbReference type="GO" id="GO:0005634">
    <property type="term" value="C:nucleus"/>
    <property type="evidence" value="ECO:0007669"/>
    <property type="project" value="UniProtKB-SubCell"/>
</dbReference>
<dbReference type="GO" id="GO:0008270">
    <property type="term" value="F:zinc ion binding"/>
    <property type="evidence" value="ECO:0007669"/>
    <property type="project" value="UniProtKB-KW"/>
</dbReference>
<dbReference type="AlphaFoldDB" id="A0A0D3H298"/>
<dbReference type="SUPFAM" id="SSF90209">
    <property type="entry name" value="Ran binding protein zinc finger-like"/>
    <property type="match status" value="3"/>
</dbReference>
<evidence type="ECO:0000256" key="4">
    <source>
        <dbReference type="ARBA" id="ARBA00022833"/>
    </source>
</evidence>
<feature type="region of interest" description="Disordered" evidence="7">
    <location>
        <begin position="169"/>
        <end position="196"/>
    </location>
</feature>
<feature type="domain" description="RanBP2-type" evidence="8">
    <location>
        <begin position="245"/>
        <end position="271"/>
    </location>
</feature>
<dbReference type="GO" id="GO:0006355">
    <property type="term" value="P:regulation of DNA-templated transcription"/>
    <property type="evidence" value="ECO:0007669"/>
    <property type="project" value="InterPro"/>
</dbReference>
<feature type="region of interest" description="Disordered" evidence="7">
    <location>
        <begin position="223"/>
        <end position="243"/>
    </location>
</feature>
<evidence type="ECO:0000256" key="6">
    <source>
        <dbReference type="ARBA" id="ARBA00023242"/>
    </source>
</evidence>
<organism evidence="9">
    <name type="scientific">Oryza barthii</name>
    <dbReference type="NCBI Taxonomy" id="65489"/>
    <lineage>
        <taxon>Eukaryota</taxon>
        <taxon>Viridiplantae</taxon>
        <taxon>Streptophyta</taxon>
        <taxon>Embryophyta</taxon>
        <taxon>Tracheophyta</taxon>
        <taxon>Spermatophyta</taxon>
        <taxon>Magnoliopsida</taxon>
        <taxon>Liliopsida</taxon>
        <taxon>Poales</taxon>
        <taxon>Poaceae</taxon>
        <taxon>BOP clade</taxon>
        <taxon>Oryzoideae</taxon>
        <taxon>Oryzeae</taxon>
        <taxon>Oryzinae</taxon>
        <taxon>Oryza</taxon>
    </lineage>
</organism>
<dbReference type="Pfam" id="PF00641">
    <property type="entry name" value="Zn_ribbon_RanBP"/>
    <property type="match status" value="3"/>
</dbReference>
<evidence type="ECO:0000256" key="2">
    <source>
        <dbReference type="ARBA" id="ARBA00022723"/>
    </source>
</evidence>
<dbReference type="InterPro" id="IPR001876">
    <property type="entry name" value="Znf_RanBP2"/>
</dbReference>
<evidence type="ECO:0000256" key="7">
    <source>
        <dbReference type="SAM" id="MobiDB-lite"/>
    </source>
</evidence>
<dbReference type="GO" id="GO:0003723">
    <property type="term" value="F:RNA binding"/>
    <property type="evidence" value="ECO:0007669"/>
    <property type="project" value="UniProtKB-KW"/>
</dbReference>
<dbReference type="HOGENOM" id="CLU_060846_0_0_1"/>
<dbReference type="PaxDb" id="65489-OBART08G20880.1"/>
<dbReference type="EnsemblPlants" id="OBART08G20880.1">
    <property type="protein sequence ID" value="OBART08G20880.1"/>
    <property type="gene ID" value="OBART08G20880"/>
</dbReference>
<keyword evidence="3" id="KW-0863">Zinc-finger</keyword>
<evidence type="ECO:0000256" key="1">
    <source>
        <dbReference type="ARBA" id="ARBA00004123"/>
    </source>
</evidence>
<protein>
    <recommendedName>
        <fullName evidence="8">RanBP2-type domain-containing protein</fullName>
    </recommendedName>
</protein>
<reference evidence="9" key="1">
    <citation type="journal article" date="2009" name="Rice">
        <title>De Novo Next Generation Sequencing of Plant Genomes.</title>
        <authorList>
            <person name="Rounsley S."/>
            <person name="Marri P.R."/>
            <person name="Yu Y."/>
            <person name="He R."/>
            <person name="Sisneros N."/>
            <person name="Goicoechea J.L."/>
            <person name="Lee S.J."/>
            <person name="Angelova A."/>
            <person name="Kudrna D."/>
            <person name="Luo M."/>
            <person name="Affourtit J."/>
            <person name="Desany B."/>
            <person name="Knight J."/>
            <person name="Niazi F."/>
            <person name="Egholm M."/>
            <person name="Wing R.A."/>
        </authorList>
    </citation>
    <scope>NUCLEOTIDE SEQUENCE [LARGE SCALE GENOMIC DNA]</scope>
    <source>
        <strain evidence="9">cv. IRGC 105608</strain>
    </source>
</reference>
<feature type="compositionally biased region" description="Polar residues" evidence="7">
    <location>
        <begin position="1"/>
        <end position="12"/>
    </location>
</feature>
<feature type="region of interest" description="Disordered" evidence="7">
    <location>
        <begin position="1"/>
        <end position="26"/>
    </location>
</feature>
<dbReference type="Proteomes" id="UP000026960">
    <property type="component" value="Chromosome 8"/>
</dbReference>
<accession>A0A0D3H298</accession>
<keyword evidence="5" id="KW-0694">RNA-binding</keyword>
<dbReference type="Gramene" id="OBART08G20880.1">
    <property type="protein sequence ID" value="OBART08G20880.1"/>
    <property type="gene ID" value="OBART08G20880"/>
</dbReference>
<name>A0A0D3H298_9ORYZ</name>
<dbReference type="InterPro" id="IPR036443">
    <property type="entry name" value="Znf_RanBP2_sf"/>
</dbReference>
<dbReference type="Gene3D" id="4.10.1060.10">
    <property type="entry name" value="Zinc finger, RanBP2-type"/>
    <property type="match status" value="3"/>
</dbReference>
<keyword evidence="2" id="KW-0479">Metal-binding</keyword>
<evidence type="ECO:0000256" key="3">
    <source>
        <dbReference type="ARBA" id="ARBA00022771"/>
    </source>
</evidence>
<dbReference type="PANTHER" id="PTHR23238">
    <property type="entry name" value="RNA BINDING PROTEIN"/>
    <property type="match status" value="1"/>
</dbReference>
<keyword evidence="6" id="KW-0539">Nucleus</keyword>
<comment type="subcellular location">
    <subcellularLocation>
        <location evidence="1">Nucleus</location>
    </subcellularLocation>
</comment>
<dbReference type="STRING" id="65489.A0A0D3H298"/>
<sequence length="431" mass="47557">MSSQVDNRSQSAGKRARTDGGRREDDWVCPSCQNVNFAFRTTCNMRNCNQSRPTDYTKDMQKPMQTPPPHFPMSGGYMSPGTPPSMYLGGGAPPYGTSLYGGPALPRYGIAQFPGGSGYPYGYGGRLPMGSPYGPPMHMAGPPYSAGSMMGPGGMYGMPMDRYSLGLPAGPGPMGARAGSYSEEGSQKKPAGAGRDNDWKCPNCNNINFAFRTVCNMRKCNTPRPENQGSKPDGARGPKPKMPEGSWKCEKCNNINYPFRTKCNRPSCEAEKPFQTNNANDSSADQDNQGFGISDKLVLADAYIFFTRFKNFREDLGSFYQSCNFHMTFKTIMNKQRWILPVALLEYRQVRTPCEWQLSVRTLIHVDVLLSGAADSIACSDLAKEVGDGKHRVMASLDVRMQISLTPYHICVECAHRKQSHFLNGRLLLPQ</sequence>
<evidence type="ECO:0000313" key="10">
    <source>
        <dbReference type="Proteomes" id="UP000026960"/>
    </source>
</evidence>
<keyword evidence="10" id="KW-1185">Reference proteome</keyword>